<keyword evidence="2" id="KW-1185">Reference proteome</keyword>
<dbReference type="AlphaFoldDB" id="A0A5C6LM78"/>
<evidence type="ECO:0000313" key="2">
    <source>
        <dbReference type="Proteomes" id="UP000318815"/>
    </source>
</evidence>
<name>A0A5C6LM78_9BACT</name>
<evidence type="ECO:0000313" key="1">
    <source>
        <dbReference type="EMBL" id="TWV93687.1"/>
    </source>
</evidence>
<protein>
    <submittedName>
        <fullName evidence="1">Uncharacterized protein</fullName>
    </submittedName>
</protein>
<gene>
    <name evidence="1" type="ORF">FEF09_26685</name>
</gene>
<proteinExistence type="predicted"/>
<dbReference type="Proteomes" id="UP000318815">
    <property type="component" value="Unassembled WGS sequence"/>
</dbReference>
<dbReference type="RefSeq" id="WP_146307927.1">
    <property type="nucleotide sequence ID" value="NZ_VOHS01000052.1"/>
</dbReference>
<dbReference type="OrthoDB" id="923194at2"/>
<comment type="caution">
    <text evidence="1">The sequence shown here is derived from an EMBL/GenBank/DDBJ whole genome shotgun (WGS) entry which is preliminary data.</text>
</comment>
<reference evidence="1 2" key="1">
    <citation type="submission" date="2019-08" db="EMBL/GenBank/DDBJ databases">
        <title>Whole genome sequencing of chitin degrading bacteria Chitinophaga pinensis YS16.</title>
        <authorList>
            <person name="Singh R.P."/>
            <person name="Manchanda G."/>
            <person name="Maurya I.K."/>
            <person name="Joshi N.K."/>
            <person name="Srivastava A.K."/>
        </authorList>
    </citation>
    <scope>NUCLEOTIDE SEQUENCE [LARGE SCALE GENOMIC DNA]</scope>
    <source>
        <strain evidence="1 2">YS-16</strain>
    </source>
</reference>
<dbReference type="EMBL" id="VOHS01000052">
    <property type="protein sequence ID" value="TWV93687.1"/>
    <property type="molecule type" value="Genomic_DNA"/>
</dbReference>
<accession>A0A5C6LM78</accession>
<organism evidence="1 2">
    <name type="scientific">Chitinophaga pinensis</name>
    <dbReference type="NCBI Taxonomy" id="79329"/>
    <lineage>
        <taxon>Bacteria</taxon>
        <taxon>Pseudomonadati</taxon>
        <taxon>Bacteroidota</taxon>
        <taxon>Chitinophagia</taxon>
        <taxon>Chitinophagales</taxon>
        <taxon>Chitinophagaceae</taxon>
        <taxon>Chitinophaga</taxon>
    </lineage>
</organism>
<dbReference type="Gene3D" id="2.60.40.10">
    <property type="entry name" value="Immunoglobulins"/>
    <property type="match status" value="1"/>
</dbReference>
<sequence length="176" mass="19090">MGMALLNADLSVTAAQSAGLYLEDTDVKKGERYAYRIAPARQPENLIIDTAYIVTSTDEAFILAKPQELAIVCADSSATLGWVTAYARSMYSAYVIERAVDGKNFKPVSALPVIPTSPDKNGFSYYQDSLPIMTTDILRIKGISPFGEYGPYSQTVEGMGASRLRSPCNGYHHCSG</sequence>
<dbReference type="InterPro" id="IPR013783">
    <property type="entry name" value="Ig-like_fold"/>
</dbReference>